<dbReference type="EMBL" id="JBHTBQ010000027">
    <property type="protein sequence ID" value="MFC7420740.1"/>
    <property type="molecule type" value="Genomic_DNA"/>
</dbReference>
<proteinExistence type="predicted"/>
<organism evidence="1 2">
    <name type="scientific">Iodobacter arcticus</name>
    <dbReference type="NCBI Taxonomy" id="590593"/>
    <lineage>
        <taxon>Bacteria</taxon>
        <taxon>Pseudomonadati</taxon>
        <taxon>Pseudomonadota</taxon>
        <taxon>Betaproteobacteria</taxon>
        <taxon>Neisseriales</taxon>
        <taxon>Chitinibacteraceae</taxon>
        <taxon>Iodobacter</taxon>
    </lineage>
</organism>
<protein>
    <recommendedName>
        <fullName evidence="3">Transposase</fullName>
    </recommendedName>
</protein>
<dbReference type="Proteomes" id="UP001596473">
    <property type="component" value="Unassembled WGS sequence"/>
</dbReference>
<dbReference type="RefSeq" id="WP_380188334.1">
    <property type="nucleotide sequence ID" value="NZ_JBHTBQ010000027.1"/>
</dbReference>
<evidence type="ECO:0008006" key="3">
    <source>
        <dbReference type="Google" id="ProtNLM"/>
    </source>
</evidence>
<evidence type="ECO:0000313" key="2">
    <source>
        <dbReference type="Proteomes" id="UP001596473"/>
    </source>
</evidence>
<comment type="caution">
    <text evidence="1">The sequence shown here is derived from an EMBL/GenBank/DDBJ whole genome shotgun (WGS) entry which is preliminary data.</text>
</comment>
<keyword evidence="2" id="KW-1185">Reference proteome</keyword>
<evidence type="ECO:0000313" key="1">
    <source>
        <dbReference type="EMBL" id="MFC7420740.1"/>
    </source>
</evidence>
<name>A0ABW2R0L1_9NEIS</name>
<reference evidence="2" key="1">
    <citation type="journal article" date="2019" name="Int. J. Syst. Evol. Microbiol.">
        <title>The Global Catalogue of Microorganisms (GCM) 10K type strain sequencing project: providing services to taxonomists for standard genome sequencing and annotation.</title>
        <authorList>
            <consortium name="The Broad Institute Genomics Platform"/>
            <consortium name="The Broad Institute Genome Sequencing Center for Infectious Disease"/>
            <person name="Wu L."/>
            <person name="Ma J."/>
        </authorList>
    </citation>
    <scope>NUCLEOTIDE SEQUENCE [LARGE SCALE GENOMIC DNA]</scope>
    <source>
        <strain evidence="2">CCUG 62945</strain>
    </source>
</reference>
<sequence>MDSAESAAFFFDIVANSKLLCMNHIKEKHTKELDALARVVNMVWNYCNDLFYKKLKRT</sequence>
<accession>A0ABW2R0L1</accession>
<gene>
    <name evidence="1" type="ORF">ACFQNF_12760</name>
</gene>